<keyword evidence="10" id="KW-1185">Reference proteome</keyword>
<keyword evidence="2" id="KW-0723">Serine/threonine-protein kinase</keyword>
<keyword evidence="4" id="KW-0547">Nucleotide-binding</keyword>
<dbReference type="OrthoDB" id="10020333at2759"/>
<dbReference type="Pfam" id="PF00069">
    <property type="entry name" value="Pkinase"/>
    <property type="match status" value="2"/>
</dbReference>
<feature type="compositionally biased region" description="Basic and acidic residues" evidence="7">
    <location>
        <begin position="244"/>
        <end position="257"/>
    </location>
</feature>
<feature type="domain" description="Protein kinase" evidence="8">
    <location>
        <begin position="445"/>
        <end position="790"/>
    </location>
</feature>
<organism evidence="9 10">
    <name type="scientific">Turnera subulata</name>
    <dbReference type="NCBI Taxonomy" id="218843"/>
    <lineage>
        <taxon>Eukaryota</taxon>
        <taxon>Viridiplantae</taxon>
        <taxon>Streptophyta</taxon>
        <taxon>Embryophyta</taxon>
        <taxon>Tracheophyta</taxon>
        <taxon>Spermatophyta</taxon>
        <taxon>Magnoliopsida</taxon>
        <taxon>eudicotyledons</taxon>
        <taxon>Gunneridae</taxon>
        <taxon>Pentapetalae</taxon>
        <taxon>rosids</taxon>
        <taxon>fabids</taxon>
        <taxon>Malpighiales</taxon>
        <taxon>Passifloraceae</taxon>
        <taxon>Turnera</taxon>
    </lineage>
</organism>
<evidence type="ECO:0000313" key="10">
    <source>
        <dbReference type="Proteomes" id="UP001141552"/>
    </source>
</evidence>
<gene>
    <name evidence="9" type="ORF">Tsubulata_035864</name>
</gene>
<evidence type="ECO:0000313" key="9">
    <source>
        <dbReference type="EMBL" id="KAJ4847994.1"/>
    </source>
</evidence>
<feature type="compositionally biased region" description="Basic and acidic residues" evidence="7">
    <location>
        <begin position="413"/>
        <end position="433"/>
    </location>
</feature>
<name>A0A9Q0JNB3_9ROSI</name>
<dbReference type="PROSITE" id="PS00108">
    <property type="entry name" value="PROTEIN_KINASE_ST"/>
    <property type="match status" value="1"/>
</dbReference>
<dbReference type="PANTHER" id="PTHR44167:SF23">
    <property type="entry name" value="CDC7 KINASE, ISOFORM A-RELATED"/>
    <property type="match status" value="1"/>
</dbReference>
<evidence type="ECO:0000256" key="4">
    <source>
        <dbReference type="ARBA" id="ARBA00022741"/>
    </source>
</evidence>
<reference evidence="9" key="2">
    <citation type="journal article" date="2023" name="Plants (Basel)">
        <title>Annotation of the Turnera subulata (Passifloraceae) Draft Genome Reveals the S-Locus Evolved after the Divergence of Turneroideae from Passifloroideae in a Stepwise Manner.</title>
        <authorList>
            <person name="Henning P.M."/>
            <person name="Roalson E.H."/>
            <person name="Mir W."/>
            <person name="McCubbin A.G."/>
            <person name="Shore J.S."/>
        </authorList>
    </citation>
    <scope>NUCLEOTIDE SEQUENCE</scope>
    <source>
        <strain evidence="9">F60SS</strain>
    </source>
</reference>
<evidence type="ECO:0000256" key="7">
    <source>
        <dbReference type="SAM" id="MobiDB-lite"/>
    </source>
</evidence>
<dbReference type="Proteomes" id="UP001141552">
    <property type="component" value="Unassembled WGS sequence"/>
</dbReference>
<accession>A0A9Q0JNB3</accession>
<feature type="region of interest" description="Disordered" evidence="7">
    <location>
        <begin position="808"/>
        <end position="837"/>
    </location>
</feature>
<dbReference type="FunFam" id="1.10.510.10:FF:001893">
    <property type="entry name" value="Probable serine/threonine-protein kinase DDB_G0291918"/>
    <property type="match status" value="1"/>
</dbReference>
<keyword evidence="6" id="KW-0067">ATP-binding</keyword>
<dbReference type="PROSITE" id="PS50011">
    <property type="entry name" value="PROTEIN_KINASE_DOM"/>
    <property type="match status" value="1"/>
</dbReference>
<dbReference type="GO" id="GO:0005634">
    <property type="term" value="C:nucleus"/>
    <property type="evidence" value="ECO:0007669"/>
    <property type="project" value="TreeGrafter"/>
</dbReference>
<reference evidence="9" key="1">
    <citation type="submission" date="2022-02" db="EMBL/GenBank/DDBJ databases">
        <authorList>
            <person name="Henning P.M."/>
            <person name="McCubbin A.G."/>
            <person name="Shore J.S."/>
        </authorList>
    </citation>
    <scope>NUCLEOTIDE SEQUENCE</scope>
    <source>
        <strain evidence="9">F60SS</strain>
        <tissue evidence="9">Leaves</tissue>
    </source>
</reference>
<comment type="caution">
    <text evidence="9">The sequence shown here is derived from an EMBL/GenBank/DDBJ whole genome shotgun (WGS) entry which is preliminary data.</text>
</comment>
<dbReference type="Gene3D" id="1.10.510.10">
    <property type="entry name" value="Transferase(Phosphotransferase) domain 1"/>
    <property type="match status" value="1"/>
</dbReference>
<dbReference type="AlphaFoldDB" id="A0A9Q0JNB3"/>
<feature type="compositionally biased region" description="Polar residues" evidence="7">
    <location>
        <begin position="808"/>
        <end position="824"/>
    </location>
</feature>
<evidence type="ECO:0000256" key="1">
    <source>
        <dbReference type="ARBA" id="ARBA00012513"/>
    </source>
</evidence>
<dbReference type="SUPFAM" id="SSF56112">
    <property type="entry name" value="Protein kinase-like (PK-like)"/>
    <property type="match status" value="1"/>
</dbReference>
<feature type="region of interest" description="Disordered" evidence="7">
    <location>
        <begin position="243"/>
        <end position="262"/>
    </location>
</feature>
<protein>
    <recommendedName>
        <fullName evidence="1">non-specific serine/threonine protein kinase</fullName>
        <ecNumber evidence="1">2.7.11.1</ecNumber>
    </recommendedName>
</protein>
<feature type="region of interest" description="Disordered" evidence="7">
    <location>
        <begin position="412"/>
        <end position="433"/>
    </location>
</feature>
<feature type="compositionally biased region" description="Low complexity" evidence="7">
    <location>
        <begin position="352"/>
        <end position="362"/>
    </location>
</feature>
<dbReference type="InterPro" id="IPR008271">
    <property type="entry name" value="Ser/Thr_kinase_AS"/>
</dbReference>
<proteinExistence type="predicted"/>
<dbReference type="InterPro" id="IPR000719">
    <property type="entry name" value="Prot_kinase_dom"/>
</dbReference>
<dbReference type="Gene3D" id="3.30.200.20">
    <property type="entry name" value="Phosphorylase Kinase, domain 1"/>
    <property type="match status" value="1"/>
</dbReference>
<keyword evidence="5" id="KW-0418">Kinase</keyword>
<keyword evidence="3" id="KW-0808">Transferase</keyword>
<feature type="compositionally biased region" description="Polar residues" evidence="7">
    <location>
        <begin position="623"/>
        <end position="640"/>
    </location>
</feature>
<dbReference type="InterPro" id="IPR011009">
    <property type="entry name" value="Kinase-like_dom_sf"/>
</dbReference>
<dbReference type="GO" id="GO:0004674">
    <property type="term" value="F:protein serine/threonine kinase activity"/>
    <property type="evidence" value="ECO:0007669"/>
    <property type="project" value="UniProtKB-KW"/>
</dbReference>
<evidence type="ECO:0000256" key="2">
    <source>
        <dbReference type="ARBA" id="ARBA00022527"/>
    </source>
</evidence>
<dbReference type="EMBL" id="JAKUCV010001028">
    <property type="protein sequence ID" value="KAJ4847994.1"/>
    <property type="molecule type" value="Genomic_DNA"/>
</dbReference>
<dbReference type="GO" id="GO:0005524">
    <property type="term" value="F:ATP binding"/>
    <property type="evidence" value="ECO:0007669"/>
    <property type="project" value="UniProtKB-KW"/>
</dbReference>
<dbReference type="PANTHER" id="PTHR44167">
    <property type="entry name" value="OVARIAN-SPECIFIC SERINE/THREONINE-PROTEIN KINASE LOK-RELATED"/>
    <property type="match status" value="1"/>
</dbReference>
<feature type="region of interest" description="Disordered" evidence="7">
    <location>
        <begin position="344"/>
        <end position="366"/>
    </location>
</feature>
<evidence type="ECO:0000256" key="5">
    <source>
        <dbReference type="ARBA" id="ARBA00022777"/>
    </source>
</evidence>
<dbReference type="SMART" id="SM00220">
    <property type="entry name" value="S_TKc"/>
    <property type="match status" value="1"/>
</dbReference>
<feature type="region of interest" description="Disordered" evidence="7">
    <location>
        <begin position="610"/>
        <end position="646"/>
    </location>
</feature>
<evidence type="ECO:0000259" key="8">
    <source>
        <dbReference type="PROSITE" id="PS50011"/>
    </source>
</evidence>
<evidence type="ECO:0000256" key="6">
    <source>
        <dbReference type="ARBA" id="ARBA00022840"/>
    </source>
</evidence>
<evidence type="ECO:0000256" key="3">
    <source>
        <dbReference type="ARBA" id="ARBA00022679"/>
    </source>
</evidence>
<dbReference type="GO" id="GO:0044773">
    <property type="term" value="P:mitotic DNA damage checkpoint signaling"/>
    <property type="evidence" value="ECO:0007669"/>
    <property type="project" value="TreeGrafter"/>
</dbReference>
<sequence>MQTHPSASQPALLDSLPTTSTNSAVVAASDTDAQHKAWHILSVLLSIGRPAPPAELASRCALFCATPDLIRSLCYFPNSPLALSPDGDEVTASLLGFFALKRFASRFGFSGSFTTPIRIRAGGLRFSVADCVRMYFQKRKRIGFESGNDRIEEDLGVLPLSKRIRNGYPKVNFHISEDVVGGSVSTRPGVVSLVLDRIITKESIISRRLLDIGAVSQEESILPRRLLDNGAVCQEVSVDGRGINSDKDVEGGEDVKRNGGSAVNSTGFNDGCNATNDCFVEAAVPESKGEEVLFNCGKMGVESGDNCHPISTAVLDMLPPESECSRVVELESCNKQLRVYAKRKGSSPGIEQSAAKKQSSKPPAKKRIIFGDADASKRTAVPLSIDLNKVPNEMDQPRKVPAKIDMWQKLKQKRDDTRTKRLKDSASLPVKDDVQPKDLPEFEAYIVEEEEGSGGYGTVYRARRKSDGNIVAIKCPHDKAHKHNVTNELKMLERFGGKNFVIKYEGCLKSGNTDCFVLEHVEHDRPEVLKKEIDIFELRWYGYCLFRALASLHKQGIVHRDVKPGNFLFSRKAIRGYLIDFNLAMDLHQKYGTANQSKARNDVTQNHATLSNTKSIPPARSTRFPSTQNLDPINHATTKGSKQHIAPKHVKRKDIVSIKAHNDVLFRSLHQGPKVDVWSAGVTLLYLIIGRSPFYGDPEQNIKDIAKLRGSEDLWEVSKLHDRESSFPMDLYSVQSLPSLSLWDWCRKNTKRQDFLDVIPSSLIDLVDKCLTVNPRSRISAEEALKHDFFAPCHESLRRQRLHRQGLSLDSGTNIPSHGPSSSKAVKIFHQQPDQDL</sequence>
<dbReference type="EC" id="2.7.11.1" evidence="1"/>